<feature type="domain" description="DZANK-type" evidence="3">
    <location>
        <begin position="98"/>
        <end position="141"/>
    </location>
</feature>
<feature type="transmembrane region" description="Helical" evidence="2">
    <location>
        <begin position="47"/>
        <end position="69"/>
    </location>
</feature>
<keyword evidence="2" id="KW-1133">Transmembrane helix</keyword>
<dbReference type="EMBL" id="JACNJN010000147">
    <property type="protein sequence ID" value="MBC8336218.1"/>
    <property type="molecule type" value="Genomic_DNA"/>
</dbReference>
<proteinExistence type="predicted"/>
<dbReference type="Proteomes" id="UP000614469">
    <property type="component" value="Unassembled WGS sequence"/>
</dbReference>
<dbReference type="Pfam" id="PF12773">
    <property type="entry name" value="DZR"/>
    <property type="match status" value="1"/>
</dbReference>
<name>A0A8J6NHL3_9CHLR</name>
<feature type="region of interest" description="Disordered" evidence="1">
    <location>
        <begin position="163"/>
        <end position="184"/>
    </location>
</feature>
<keyword evidence="2" id="KW-0472">Membrane</keyword>
<keyword evidence="2" id="KW-0812">Transmembrane</keyword>
<comment type="caution">
    <text evidence="4">The sequence shown here is derived from an EMBL/GenBank/DDBJ whole genome shotgun (WGS) entry which is preliminary data.</text>
</comment>
<evidence type="ECO:0000256" key="2">
    <source>
        <dbReference type="SAM" id="Phobius"/>
    </source>
</evidence>
<evidence type="ECO:0000259" key="3">
    <source>
        <dbReference type="Pfam" id="PF12773"/>
    </source>
</evidence>
<dbReference type="InterPro" id="IPR025874">
    <property type="entry name" value="DZR"/>
</dbReference>
<reference evidence="4 5" key="1">
    <citation type="submission" date="2020-08" db="EMBL/GenBank/DDBJ databases">
        <title>Bridging the membrane lipid divide: bacteria of the FCB group superphylum have the potential to synthesize archaeal ether lipids.</title>
        <authorList>
            <person name="Villanueva L."/>
            <person name="Von Meijenfeldt F.A.B."/>
            <person name="Westbye A.B."/>
            <person name="Yadav S."/>
            <person name="Hopmans E.C."/>
            <person name="Dutilh B.E."/>
            <person name="Sinninghe Damste J.S."/>
        </authorList>
    </citation>
    <scope>NUCLEOTIDE SEQUENCE [LARGE SCALE GENOMIC DNA]</scope>
    <source>
        <strain evidence="4">NIOZ-UU36</strain>
    </source>
</reference>
<evidence type="ECO:0000256" key="1">
    <source>
        <dbReference type="SAM" id="MobiDB-lite"/>
    </source>
</evidence>
<sequence>MNLDPVFLNNIVLVLTGFGVAFLLALWVSLVMWTYRDIRNRSRDRLVQILSTLMVGLLNLPGVLVYLVLRPPYTLEEEYQRTLEEEALLAAIEDQLLCPGCERRVKDDWMVCPNCQTKLKKNCHECDQLMELPWNICPYCGTPELGMRREGMSMDDVLRNLNVQEEVDGGEDKNAEGIEDALEE</sequence>
<evidence type="ECO:0000313" key="4">
    <source>
        <dbReference type="EMBL" id="MBC8336218.1"/>
    </source>
</evidence>
<accession>A0A8J6NHL3</accession>
<organism evidence="4 5">
    <name type="scientific">Candidatus Desulfolinea nitratireducens</name>
    <dbReference type="NCBI Taxonomy" id="2841698"/>
    <lineage>
        <taxon>Bacteria</taxon>
        <taxon>Bacillati</taxon>
        <taxon>Chloroflexota</taxon>
        <taxon>Anaerolineae</taxon>
        <taxon>Anaerolineales</taxon>
        <taxon>Anaerolineales incertae sedis</taxon>
        <taxon>Candidatus Desulfolinea</taxon>
    </lineage>
</organism>
<evidence type="ECO:0000313" key="5">
    <source>
        <dbReference type="Proteomes" id="UP000614469"/>
    </source>
</evidence>
<dbReference type="AlphaFoldDB" id="A0A8J6NHL3"/>
<feature type="transmembrane region" description="Helical" evidence="2">
    <location>
        <begin position="12"/>
        <end position="35"/>
    </location>
</feature>
<gene>
    <name evidence="4" type="ORF">H8E29_13205</name>
</gene>
<protein>
    <submittedName>
        <fullName evidence="4">Zinc ribbon domain-containing protein</fullName>
    </submittedName>
</protein>